<keyword evidence="2" id="KW-0812">Transmembrane</keyword>
<accession>A0AA36J3E1</accession>
<organism evidence="3 4">
    <name type="scientific">Effrenium voratum</name>
    <dbReference type="NCBI Taxonomy" id="2562239"/>
    <lineage>
        <taxon>Eukaryota</taxon>
        <taxon>Sar</taxon>
        <taxon>Alveolata</taxon>
        <taxon>Dinophyceae</taxon>
        <taxon>Suessiales</taxon>
        <taxon>Symbiodiniaceae</taxon>
        <taxon>Effrenium</taxon>
    </lineage>
</organism>
<proteinExistence type="predicted"/>
<feature type="transmembrane region" description="Helical" evidence="2">
    <location>
        <begin position="353"/>
        <end position="379"/>
    </location>
</feature>
<protein>
    <submittedName>
        <fullName evidence="3">Uncharacterized protein</fullName>
    </submittedName>
</protein>
<feature type="transmembrane region" description="Helical" evidence="2">
    <location>
        <begin position="98"/>
        <end position="117"/>
    </location>
</feature>
<evidence type="ECO:0000313" key="3">
    <source>
        <dbReference type="EMBL" id="CAJ1397771.1"/>
    </source>
</evidence>
<feature type="region of interest" description="Disordered" evidence="1">
    <location>
        <begin position="599"/>
        <end position="629"/>
    </location>
</feature>
<feature type="transmembrane region" description="Helical" evidence="2">
    <location>
        <begin position="259"/>
        <end position="282"/>
    </location>
</feature>
<dbReference type="Proteomes" id="UP001178507">
    <property type="component" value="Unassembled WGS sequence"/>
</dbReference>
<name>A0AA36J3E1_9DINO</name>
<sequence>MPIPPREAFYPSAKQMGEASALQAPSDLPHVAAKMLGEMEQLDGVDTANRPLPPPMDMPRMVSDLSEPISGMPDCKDEMLEATEKVDRFAKVHFRAMVFIKFLGLLALASLLAVEWVSEVRTREAERVTELSGLGEDVQLYDLVLTSSARFLVLTGDVTHRDMYWSKVEPLEHALNEIKLKAPEISAEFDGLTVEANDKLIALEDQAFQLASSGNLSAARELMFGAEYKSNKDHLLHGLSVLDGLLEESRQSQRRTQEWWTYLSTVLVLVAFCSELLLVVLVHRLDRRLELLSISADVQKSRYELQMRKGLLTTAQATLSIVKMKVDQSMLRSLTVPHFSDDHQPRLLMRRRLYVLSMMAEGLALCGFAIPATLTLIALNSVSQTQPIQQLILHAKATEYYDLALTSSAQLCVLTGDGNWSKAYDDFVAPMDATLLGLSEVAPQIAADFASSTAAANTALIDMETLALSTCVTAPEQGRALLFSPEYTGNKTLLLSGISTITSAAETALANLQDSQEEHENTARILLIVSTFLIVAADLCTVVIAAWMEALSVSVQEGDGIETERRFVDNLLKLIQVTWSMEKEEARRLDASRSLPVQDIEEETRCDAEEGRGRNPRLEAVKHQNGQGR</sequence>
<evidence type="ECO:0000256" key="1">
    <source>
        <dbReference type="SAM" id="MobiDB-lite"/>
    </source>
</evidence>
<gene>
    <name evidence="3" type="ORF">EVOR1521_LOCUS21719</name>
</gene>
<keyword evidence="2" id="KW-1133">Transmembrane helix</keyword>
<comment type="caution">
    <text evidence="3">The sequence shown here is derived from an EMBL/GenBank/DDBJ whole genome shotgun (WGS) entry which is preliminary data.</text>
</comment>
<keyword evidence="4" id="KW-1185">Reference proteome</keyword>
<evidence type="ECO:0000313" key="4">
    <source>
        <dbReference type="Proteomes" id="UP001178507"/>
    </source>
</evidence>
<feature type="compositionally biased region" description="Basic and acidic residues" evidence="1">
    <location>
        <begin position="603"/>
        <end position="622"/>
    </location>
</feature>
<dbReference type="AlphaFoldDB" id="A0AA36J3E1"/>
<reference evidence="3" key="1">
    <citation type="submission" date="2023-08" db="EMBL/GenBank/DDBJ databases">
        <authorList>
            <person name="Chen Y."/>
            <person name="Shah S."/>
            <person name="Dougan E. K."/>
            <person name="Thang M."/>
            <person name="Chan C."/>
        </authorList>
    </citation>
    <scope>NUCLEOTIDE SEQUENCE</scope>
</reference>
<evidence type="ECO:0000256" key="2">
    <source>
        <dbReference type="SAM" id="Phobius"/>
    </source>
</evidence>
<feature type="transmembrane region" description="Helical" evidence="2">
    <location>
        <begin position="525"/>
        <end position="547"/>
    </location>
</feature>
<keyword evidence="2" id="KW-0472">Membrane</keyword>
<dbReference type="EMBL" id="CAUJNA010003278">
    <property type="protein sequence ID" value="CAJ1397771.1"/>
    <property type="molecule type" value="Genomic_DNA"/>
</dbReference>